<proteinExistence type="predicted"/>
<organism evidence="1">
    <name type="scientific">viral metagenome</name>
    <dbReference type="NCBI Taxonomy" id="1070528"/>
    <lineage>
        <taxon>unclassified sequences</taxon>
        <taxon>metagenomes</taxon>
        <taxon>organismal metagenomes</taxon>
    </lineage>
</organism>
<dbReference type="AlphaFoldDB" id="A0A6C0JWN8"/>
<name>A0A6C0JWN8_9ZZZZ</name>
<evidence type="ECO:0000313" key="1">
    <source>
        <dbReference type="EMBL" id="QHU09341.1"/>
    </source>
</evidence>
<reference evidence="1" key="1">
    <citation type="journal article" date="2020" name="Nature">
        <title>Giant virus diversity and host interactions through global metagenomics.</title>
        <authorList>
            <person name="Schulz F."/>
            <person name="Roux S."/>
            <person name="Paez-Espino D."/>
            <person name="Jungbluth S."/>
            <person name="Walsh D.A."/>
            <person name="Denef V.J."/>
            <person name="McMahon K.D."/>
            <person name="Konstantinidis K.T."/>
            <person name="Eloe-Fadrosh E.A."/>
            <person name="Kyrpides N.C."/>
            <person name="Woyke T."/>
        </authorList>
    </citation>
    <scope>NUCLEOTIDE SEQUENCE</scope>
    <source>
        <strain evidence="1">GVMAG-S-1074260-58</strain>
    </source>
</reference>
<accession>A0A6C0JWN8</accession>
<protein>
    <submittedName>
        <fullName evidence="1">Uncharacterized protein</fullName>
    </submittedName>
</protein>
<dbReference type="EMBL" id="MN740709">
    <property type="protein sequence ID" value="QHU09341.1"/>
    <property type="molecule type" value="Genomic_DNA"/>
</dbReference>
<sequence>MLNHLNKYMQLIRMFMNDNLDMQIHAYDNIYEYHDKMLFMEQLLHYYKHTSVLYIQ</sequence>